<comment type="caution">
    <text evidence="1">The sequence shown here is derived from an EMBL/GenBank/DDBJ whole genome shotgun (WGS) entry which is preliminary data.</text>
</comment>
<evidence type="ECO:0000313" key="1">
    <source>
        <dbReference type="EMBL" id="MCP1674218.1"/>
    </source>
</evidence>
<gene>
    <name evidence="1" type="ORF">J2T57_001320</name>
</gene>
<dbReference type="Proteomes" id="UP001205843">
    <property type="component" value="Unassembled WGS sequence"/>
</dbReference>
<accession>A0AAE3G4G8</accession>
<dbReference type="AlphaFoldDB" id="A0AAE3G4G8"/>
<name>A0AAE3G4G8_9GAMM</name>
<dbReference type="RefSeq" id="WP_253476031.1">
    <property type="nucleotide sequence ID" value="NZ_JALJXV010000003.1"/>
</dbReference>
<keyword evidence="2" id="KW-1185">Reference proteome</keyword>
<reference evidence="1" key="1">
    <citation type="submission" date="2022-03" db="EMBL/GenBank/DDBJ databases">
        <title>Genomic Encyclopedia of Type Strains, Phase III (KMG-III): the genomes of soil and plant-associated and newly described type strains.</title>
        <authorList>
            <person name="Whitman W."/>
        </authorList>
    </citation>
    <scope>NUCLEOTIDE SEQUENCE</scope>
    <source>
        <strain evidence="1">ANL 6-2</strain>
    </source>
</reference>
<organism evidence="1 2">
    <name type="scientific">Natronocella acetinitrilica</name>
    <dbReference type="NCBI Taxonomy" id="414046"/>
    <lineage>
        <taxon>Bacteria</taxon>
        <taxon>Pseudomonadati</taxon>
        <taxon>Pseudomonadota</taxon>
        <taxon>Gammaproteobacteria</taxon>
        <taxon>Chromatiales</taxon>
        <taxon>Ectothiorhodospiraceae</taxon>
        <taxon>Natronocella</taxon>
    </lineage>
</organism>
<dbReference type="SUPFAM" id="SSF88659">
    <property type="entry name" value="Sigma3 and sigma4 domains of RNA polymerase sigma factors"/>
    <property type="match status" value="1"/>
</dbReference>
<sequence length="383" mass="41416">MSSPSLERALADALARLDTGSRSERNNEIALNYFGLDGRGGCSMQSAGTPHGLTRESVRQITNRVAGALRAAPGEIPGVLGRAHAVIEDLIPMAADALEAALVARGIITPGFRIEGVLRAFDVLDAPAPEAAVYSVDERRVVLSEADIPHLEFALSRARQLVPHNGACGVEALASALPGALQWEHRLRIVRAAANLRADVVWVCDGAWFFFGATGRNRLLRNLDKLFSVCEAVDIESVHQALSRAWNKAPRPYSKMVTIEALRGVIAQSGRFVIDDQGIVRALAPCDPTVVLPEMEFALARFLAGGTDLMRREKEMEDALVGEPTAKFGFSMALNYAPFVGRIEKEPEEGKGCDSEDGEEKIEWARGIYRLAGTPRAETLGHA</sequence>
<dbReference type="Gene3D" id="1.10.10.10">
    <property type="entry name" value="Winged helix-like DNA-binding domain superfamily/Winged helix DNA-binding domain"/>
    <property type="match status" value="1"/>
</dbReference>
<dbReference type="EMBL" id="JALJXV010000003">
    <property type="protein sequence ID" value="MCP1674218.1"/>
    <property type="molecule type" value="Genomic_DNA"/>
</dbReference>
<protein>
    <submittedName>
        <fullName evidence="1">Uncharacterized protein</fullName>
    </submittedName>
</protein>
<evidence type="ECO:0000313" key="2">
    <source>
        <dbReference type="Proteomes" id="UP001205843"/>
    </source>
</evidence>
<dbReference type="InterPro" id="IPR036388">
    <property type="entry name" value="WH-like_DNA-bd_sf"/>
</dbReference>
<dbReference type="InterPro" id="IPR013324">
    <property type="entry name" value="RNA_pol_sigma_r3/r4-like"/>
</dbReference>
<proteinExistence type="predicted"/>